<accession>A0A263CZ33</accession>
<dbReference type="EMBL" id="NKYE01000015">
    <property type="protein sequence ID" value="OZM71158.1"/>
    <property type="molecule type" value="Genomic_DNA"/>
</dbReference>
<sequence>MAGSGHQVSRAARSGGIPGVIGSPARQGRRTTNPTRGARELDPAVLPTWLYEDFGVEAAPASATERAWFVEGYGPVTVTPCRSPVTGACARSTTSWYRCGRSST</sequence>
<keyword evidence="3" id="KW-1185">Reference proteome</keyword>
<feature type="region of interest" description="Disordered" evidence="1">
    <location>
        <begin position="1"/>
        <end position="41"/>
    </location>
</feature>
<dbReference type="AlphaFoldDB" id="A0A263CZ33"/>
<evidence type="ECO:0000256" key="1">
    <source>
        <dbReference type="SAM" id="MobiDB-lite"/>
    </source>
</evidence>
<name>A0A263CZ33_9PSEU</name>
<gene>
    <name evidence="2" type="ORF">CFN78_22135</name>
</gene>
<evidence type="ECO:0000313" key="2">
    <source>
        <dbReference type="EMBL" id="OZM71158.1"/>
    </source>
</evidence>
<protein>
    <submittedName>
        <fullName evidence="2">Uncharacterized protein</fullName>
    </submittedName>
</protein>
<evidence type="ECO:0000313" key="3">
    <source>
        <dbReference type="Proteomes" id="UP000242444"/>
    </source>
</evidence>
<organism evidence="2 3">
    <name type="scientific">Amycolatopsis antarctica</name>
    <dbReference type="NCBI Taxonomy" id="1854586"/>
    <lineage>
        <taxon>Bacteria</taxon>
        <taxon>Bacillati</taxon>
        <taxon>Actinomycetota</taxon>
        <taxon>Actinomycetes</taxon>
        <taxon>Pseudonocardiales</taxon>
        <taxon>Pseudonocardiaceae</taxon>
        <taxon>Amycolatopsis</taxon>
    </lineage>
</organism>
<dbReference type="Proteomes" id="UP000242444">
    <property type="component" value="Unassembled WGS sequence"/>
</dbReference>
<comment type="caution">
    <text evidence="2">The sequence shown here is derived from an EMBL/GenBank/DDBJ whole genome shotgun (WGS) entry which is preliminary data.</text>
</comment>
<reference evidence="2 3" key="1">
    <citation type="submission" date="2017-07" db="EMBL/GenBank/DDBJ databases">
        <title>Amycolatopsis antarcticus sp. nov., isolated from the surface of an Antarcticus brown macroalga.</title>
        <authorList>
            <person name="Wang J."/>
            <person name="Leiva S."/>
            <person name="Huang J."/>
            <person name="Huang Y."/>
        </authorList>
    </citation>
    <scope>NUCLEOTIDE SEQUENCE [LARGE SCALE GENOMIC DNA]</scope>
    <source>
        <strain evidence="2 3">AU-G6</strain>
    </source>
</reference>
<dbReference type="InParanoid" id="A0A263CZ33"/>
<proteinExistence type="predicted"/>